<feature type="chain" id="PRO_5042054843" evidence="2">
    <location>
        <begin position="41"/>
        <end position="474"/>
    </location>
</feature>
<proteinExistence type="predicted"/>
<dbReference type="CDD" id="cd00063">
    <property type="entry name" value="FN3"/>
    <property type="match status" value="2"/>
</dbReference>
<dbReference type="Proteomes" id="UP001230051">
    <property type="component" value="Unassembled WGS sequence"/>
</dbReference>
<keyword evidence="2" id="KW-0732">Signal</keyword>
<feature type="domain" description="Fibronectin type-III" evidence="3">
    <location>
        <begin position="199"/>
        <end position="285"/>
    </location>
</feature>
<dbReference type="SMART" id="SM00060">
    <property type="entry name" value="FN3"/>
    <property type="match status" value="4"/>
</dbReference>
<dbReference type="InterPro" id="IPR050991">
    <property type="entry name" value="ECM_Regulatory_Proteins"/>
</dbReference>
<evidence type="ECO:0000313" key="4">
    <source>
        <dbReference type="EMBL" id="KAK1161622.1"/>
    </source>
</evidence>
<feature type="signal peptide" evidence="2">
    <location>
        <begin position="1"/>
        <end position="40"/>
    </location>
</feature>
<evidence type="ECO:0000259" key="3">
    <source>
        <dbReference type="PROSITE" id="PS50853"/>
    </source>
</evidence>
<dbReference type="Gene3D" id="2.60.40.10">
    <property type="entry name" value="Immunoglobulins"/>
    <property type="match status" value="4"/>
</dbReference>
<keyword evidence="5" id="KW-1185">Reference proteome</keyword>
<gene>
    <name evidence="4" type="primary">PTPRJ</name>
    <name evidence="4" type="ORF">AOXY_G19228</name>
</gene>
<accession>A0AAD8D0S5</accession>
<reference evidence="4" key="1">
    <citation type="submission" date="2022-02" db="EMBL/GenBank/DDBJ databases">
        <title>Atlantic sturgeon de novo genome assembly.</title>
        <authorList>
            <person name="Stock M."/>
            <person name="Klopp C."/>
            <person name="Guiguen Y."/>
            <person name="Cabau C."/>
            <person name="Parinello H."/>
            <person name="Santidrian Yebra-Pimentel E."/>
            <person name="Kuhl H."/>
            <person name="Dirks R.P."/>
            <person name="Guessner J."/>
            <person name="Wuertz S."/>
            <person name="Du K."/>
            <person name="Schartl M."/>
        </authorList>
    </citation>
    <scope>NUCLEOTIDE SEQUENCE</scope>
    <source>
        <strain evidence="4">STURGEONOMICS-FGT-2020</strain>
        <tissue evidence="4">Whole blood</tissue>
    </source>
</reference>
<sequence length="474" mass="50546">MWDDKKFITMGYLTFRGKTEPNILLVCLVCCLLQVSSVHSQCNTVCPVNPTISTTEININTPNQNILETNPPGNLNPGGLKVSELTQGTTYNVTFNINSELCCKEITTKPDIISSLVVTSVSTTSISLSWTKPQGNSSSYRVQVQGTGLDRNLTANSESISVTDLTAGSVYTFSVTARAADNLTEGDSVNITKHTKPDTISSLSVTSVSTTSISLSWTKPQGNSSSYRVQVQGTGLDRNLTANSESITVNDLTAGSLYTFSVTARAADNLTEGDTVNITKHTKPDTISSLSVTSVSTTSISLSWTKPQGNSSSCRVQVEGTGLDRNLTANSESITVTDLTAGSVYTFSVTARAADNLTEGDSVNITKHTKPDIISSLSVTSVSTTSISLSWTKPQGNSSSYRVQVQGTGLDRNLTANSESISVTDLTAGSVYTFSVTARAADNLTEGDSVNITKHTSKCLKQDRLYYCLTNLWV</sequence>
<feature type="domain" description="Fibronectin type-III" evidence="3">
    <location>
        <begin position="286"/>
        <end position="372"/>
    </location>
</feature>
<dbReference type="InterPro" id="IPR003961">
    <property type="entry name" value="FN3_dom"/>
</dbReference>
<evidence type="ECO:0000256" key="2">
    <source>
        <dbReference type="SAM" id="SignalP"/>
    </source>
</evidence>
<dbReference type="Pfam" id="PF00041">
    <property type="entry name" value="fn3"/>
    <property type="match status" value="4"/>
</dbReference>
<dbReference type="InterPro" id="IPR036116">
    <property type="entry name" value="FN3_sf"/>
</dbReference>
<protein>
    <submittedName>
        <fullName evidence="4">Receptor-type tyrosine-protein phosphatase eta-like</fullName>
    </submittedName>
</protein>
<feature type="domain" description="Fibronectin type-III" evidence="3">
    <location>
        <begin position="373"/>
        <end position="463"/>
    </location>
</feature>
<organism evidence="4 5">
    <name type="scientific">Acipenser oxyrinchus oxyrinchus</name>
    <dbReference type="NCBI Taxonomy" id="40147"/>
    <lineage>
        <taxon>Eukaryota</taxon>
        <taxon>Metazoa</taxon>
        <taxon>Chordata</taxon>
        <taxon>Craniata</taxon>
        <taxon>Vertebrata</taxon>
        <taxon>Euteleostomi</taxon>
        <taxon>Actinopterygii</taxon>
        <taxon>Chondrostei</taxon>
        <taxon>Acipenseriformes</taxon>
        <taxon>Acipenseridae</taxon>
        <taxon>Acipenser</taxon>
    </lineage>
</organism>
<dbReference type="EMBL" id="JAGXEW010000018">
    <property type="protein sequence ID" value="KAK1161622.1"/>
    <property type="molecule type" value="Genomic_DNA"/>
</dbReference>
<name>A0AAD8D0S5_ACIOX</name>
<dbReference type="InterPro" id="IPR013783">
    <property type="entry name" value="Ig-like_fold"/>
</dbReference>
<dbReference type="SUPFAM" id="SSF49265">
    <property type="entry name" value="Fibronectin type III"/>
    <property type="match status" value="2"/>
</dbReference>
<feature type="domain" description="Fibronectin type-III" evidence="3">
    <location>
        <begin position="112"/>
        <end position="198"/>
    </location>
</feature>
<comment type="caution">
    <text evidence="4">The sequence shown here is derived from an EMBL/GenBank/DDBJ whole genome shotgun (WGS) entry which is preliminary data.</text>
</comment>
<dbReference type="PANTHER" id="PTHR46708:SF11">
    <property type="entry name" value="RECEPTOR-TYPE TYROSINE-PROTEIN PHOSPHATASE ETA-LIKE"/>
    <property type="match status" value="1"/>
</dbReference>
<keyword evidence="1" id="KW-0677">Repeat</keyword>
<dbReference type="PANTHER" id="PTHR46708">
    <property type="entry name" value="TENASCIN"/>
    <property type="match status" value="1"/>
</dbReference>
<evidence type="ECO:0000256" key="1">
    <source>
        <dbReference type="ARBA" id="ARBA00022737"/>
    </source>
</evidence>
<dbReference type="PROSITE" id="PS50853">
    <property type="entry name" value="FN3"/>
    <property type="match status" value="4"/>
</dbReference>
<keyword evidence="4" id="KW-0675">Receptor</keyword>
<dbReference type="AlphaFoldDB" id="A0AAD8D0S5"/>
<evidence type="ECO:0000313" key="5">
    <source>
        <dbReference type="Proteomes" id="UP001230051"/>
    </source>
</evidence>